<dbReference type="PANTHER" id="PTHR46884">
    <property type="entry name" value="COLLECTRIN"/>
    <property type="match status" value="1"/>
</dbReference>
<dbReference type="GO" id="GO:0005886">
    <property type="term" value="C:plasma membrane"/>
    <property type="evidence" value="ECO:0007669"/>
    <property type="project" value="UniProtKB-SubCell"/>
</dbReference>
<evidence type="ECO:0000259" key="10">
    <source>
        <dbReference type="PROSITE" id="PS52010"/>
    </source>
</evidence>
<evidence type="ECO:0000313" key="11">
    <source>
        <dbReference type="Proteomes" id="UP001190640"/>
    </source>
</evidence>
<dbReference type="GO" id="GO:0051957">
    <property type="term" value="P:positive regulation of amino acid transport"/>
    <property type="evidence" value="ECO:0007669"/>
    <property type="project" value="TreeGrafter"/>
</dbReference>
<dbReference type="Pfam" id="PF16959">
    <property type="entry name" value="Collectrin"/>
    <property type="match status" value="1"/>
</dbReference>
<keyword evidence="3" id="KW-0597">Phosphoprotein</keyword>
<name>A0AA97KUY5_EUBMA</name>
<dbReference type="InterPro" id="IPR031588">
    <property type="entry name" value="Collectrin_dom"/>
</dbReference>
<dbReference type="CTD" id="57393"/>
<keyword evidence="7 9" id="KW-0472">Membrane</keyword>
<evidence type="ECO:0000256" key="6">
    <source>
        <dbReference type="ARBA" id="ARBA00022989"/>
    </source>
</evidence>
<organism evidence="11 12">
    <name type="scientific">Eublepharis macularius</name>
    <name type="common">Leopard gecko</name>
    <name type="synonym">Cyrtodactylus macularius</name>
    <dbReference type="NCBI Taxonomy" id="481883"/>
    <lineage>
        <taxon>Eukaryota</taxon>
        <taxon>Metazoa</taxon>
        <taxon>Chordata</taxon>
        <taxon>Craniata</taxon>
        <taxon>Vertebrata</taxon>
        <taxon>Euteleostomi</taxon>
        <taxon>Lepidosauria</taxon>
        <taxon>Squamata</taxon>
        <taxon>Bifurcata</taxon>
        <taxon>Gekkota</taxon>
        <taxon>Eublepharidae</taxon>
        <taxon>Eublepharinae</taxon>
        <taxon>Eublepharis</taxon>
    </lineage>
</organism>
<comment type="subcellular location">
    <subcellularLocation>
        <location evidence="1">Cell membrane</location>
        <topology evidence="1">Single-pass type I membrane protein</topology>
    </subcellularLocation>
</comment>
<protein>
    <submittedName>
        <fullName evidence="12">Collectrin</fullName>
    </submittedName>
</protein>
<dbReference type="PROSITE" id="PS52010">
    <property type="entry name" value="COLLECTRIN_LIKE"/>
    <property type="match status" value="1"/>
</dbReference>
<dbReference type="GeneID" id="129326220"/>
<proteinExistence type="predicted"/>
<dbReference type="KEGG" id="emc:129326220"/>
<dbReference type="AlphaFoldDB" id="A0AA97KUY5"/>
<evidence type="ECO:0000256" key="8">
    <source>
        <dbReference type="ARBA" id="ARBA00023180"/>
    </source>
</evidence>
<accession>A0AA97KUY5</accession>
<evidence type="ECO:0000256" key="7">
    <source>
        <dbReference type="ARBA" id="ARBA00023136"/>
    </source>
</evidence>
<gene>
    <name evidence="12" type="primary">CLTRN</name>
</gene>
<reference evidence="12" key="1">
    <citation type="submission" date="2025-08" db="UniProtKB">
        <authorList>
            <consortium name="RefSeq"/>
        </authorList>
    </citation>
    <scope>IDENTIFICATION</scope>
    <source>
        <tissue evidence="12">Blood</tissue>
    </source>
</reference>
<dbReference type="Proteomes" id="UP001190640">
    <property type="component" value="Chromosome 3"/>
</dbReference>
<keyword evidence="2" id="KW-1003">Cell membrane</keyword>
<dbReference type="RefSeq" id="XP_054830357.1">
    <property type="nucleotide sequence ID" value="XM_054974382.1"/>
</dbReference>
<dbReference type="GO" id="GO:0070062">
    <property type="term" value="C:extracellular exosome"/>
    <property type="evidence" value="ECO:0007669"/>
    <property type="project" value="TreeGrafter"/>
</dbReference>
<keyword evidence="8" id="KW-0325">Glycoprotein</keyword>
<feature type="transmembrane region" description="Helical" evidence="9">
    <location>
        <begin position="183"/>
        <end position="207"/>
    </location>
</feature>
<keyword evidence="11" id="KW-1185">Reference proteome</keyword>
<evidence type="ECO:0000256" key="1">
    <source>
        <dbReference type="ARBA" id="ARBA00004251"/>
    </source>
</evidence>
<keyword evidence="5" id="KW-0732">Signal</keyword>
<keyword evidence="6 9" id="KW-1133">Transmembrane helix</keyword>
<evidence type="ECO:0000313" key="12">
    <source>
        <dbReference type="RefSeq" id="XP_054830357.1"/>
    </source>
</evidence>
<evidence type="ECO:0000256" key="2">
    <source>
        <dbReference type="ARBA" id="ARBA00022475"/>
    </source>
</evidence>
<evidence type="ECO:0000256" key="5">
    <source>
        <dbReference type="ARBA" id="ARBA00022729"/>
    </source>
</evidence>
<dbReference type="InterPro" id="IPR042944">
    <property type="entry name" value="Collectrin"/>
</dbReference>
<evidence type="ECO:0000256" key="3">
    <source>
        <dbReference type="ARBA" id="ARBA00022553"/>
    </source>
</evidence>
<dbReference type="PANTHER" id="PTHR46884:SF1">
    <property type="entry name" value="COLLECTRIN"/>
    <property type="match status" value="1"/>
</dbReference>
<sequence>MGGDMGTFPSLLSQGITKKNWSGSYFSFLPEAFQSGRMLGRLLLASAWVTVAYTELCKPGKQNAVKVRLSIKTALGDNAYTWDTSEEYLFKAMVSFAMRRYSSHEKTQTSNVLLCNVTDRVSFWFVITDSSTNTTTIPRRHVEEAIRMNRNRINSAFLLNDDTLQFLEIPPTLAPPAEHTVPVWLIVFGIVLCIIMAGIVFLIISGIQKHKRRNKKLEETEVLEEKCEIAITVKNGIPCDALDLKSGQVNGVYAATDDERFTPL</sequence>
<keyword evidence="4 9" id="KW-0812">Transmembrane</keyword>
<evidence type="ECO:0000256" key="4">
    <source>
        <dbReference type="ARBA" id="ARBA00022692"/>
    </source>
</evidence>
<feature type="domain" description="Collectrin-like" evidence="10">
    <location>
        <begin position="61"/>
        <end position="263"/>
    </location>
</feature>
<evidence type="ECO:0000256" key="9">
    <source>
        <dbReference type="SAM" id="Phobius"/>
    </source>
</evidence>